<dbReference type="SMART" id="SM00903">
    <property type="entry name" value="Flavin_Reduct"/>
    <property type="match status" value="1"/>
</dbReference>
<dbReference type="InterPro" id="IPR002563">
    <property type="entry name" value="Flavin_Rdtase-like_dom"/>
</dbReference>
<evidence type="ECO:0000313" key="4">
    <source>
        <dbReference type="Proteomes" id="UP000325292"/>
    </source>
</evidence>
<dbReference type="InterPro" id="IPR050268">
    <property type="entry name" value="NADH-dep_flavin_reductase"/>
</dbReference>
<dbReference type="PANTHER" id="PTHR30466:SF1">
    <property type="entry name" value="FMN REDUCTASE (NADH) RUTF"/>
    <property type="match status" value="1"/>
</dbReference>
<gene>
    <name evidence="3" type="ORF">BXT84_13325</name>
</gene>
<dbReference type="PANTHER" id="PTHR30466">
    <property type="entry name" value="FLAVIN REDUCTASE"/>
    <property type="match status" value="1"/>
</dbReference>
<dbReference type="Pfam" id="PF01613">
    <property type="entry name" value="Flavin_Reduct"/>
    <property type="match status" value="1"/>
</dbReference>
<reference evidence="3 4" key="1">
    <citation type="journal article" date="2019" name="Sci. Rep.">
        <title>Sulfobacillus thermotolerans: new insights into resistance and metabolic capacities of acidophilic chemolithotrophs.</title>
        <authorList>
            <person name="Panyushkina A.E."/>
            <person name="Babenko V.V."/>
            <person name="Nikitina A.S."/>
            <person name="Selezneva O.V."/>
            <person name="Tsaplina I.A."/>
            <person name="Letarova M.A."/>
            <person name="Kostryukova E.S."/>
            <person name="Letarov A.V."/>
        </authorList>
    </citation>
    <scope>NUCLEOTIDE SEQUENCE [LARGE SCALE GENOMIC DNA]</scope>
    <source>
        <strain evidence="3 4">Kr1</strain>
    </source>
</reference>
<sequence length="180" mass="20104">MTDEEQQRRARHFRQACGRFATGVTVLTATDDDHVHAMTANAFMSVSLDPLLIATAVSRSAKMLPILQRQRHFAVSILNHDQQYWSDKFGGRGLQALNGLPIPVPFCEVSAPYVIMEQAAAWFLCTAVQEVEAGDHVLLLARVEDFGTSSDIAKPLVFFGGRYYHRLDEERDAEGLLLEL</sequence>
<feature type="domain" description="Flavin reductase like" evidence="2">
    <location>
        <begin position="17"/>
        <end position="165"/>
    </location>
</feature>
<protein>
    <recommendedName>
        <fullName evidence="2">Flavin reductase like domain-containing protein</fullName>
    </recommendedName>
</protein>
<organism evidence="3 4">
    <name type="scientific">Sulfobacillus thermotolerans</name>
    <dbReference type="NCBI Taxonomy" id="338644"/>
    <lineage>
        <taxon>Bacteria</taxon>
        <taxon>Bacillati</taxon>
        <taxon>Bacillota</taxon>
        <taxon>Clostridia</taxon>
        <taxon>Eubacteriales</taxon>
        <taxon>Clostridiales Family XVII. Incertae Sedis</taxon>
        <taxon>Sulfobacillus</taxon>
    </lineage>
</organism>
<evidence type="ECO:0000256" key="1">
    <source>
        <dbReference type="ARBA" id="ARBA00023002"/>
    </source>
</evidence>
<dbReference type="EMBL" id="CP019454">
    <property type="protein sequence ID" value="AUW94807.1"/>
    <property type="molecule type" value="Genomic_DNA"/>
</dbReference>
<dbReference type="Proteomes" id="UP000325292">
    <property type="component" value="Chromosome"/>
</dbReference>
<evidence type="ECO:0000259" key="2">
    <source>
        <dbReference type="SMART" id="SM00903"/>
    </source>
</evidence>
<proteinExistence type="predicted"/>
<keyword evidence="1" id="KW-0560">Oxidoreductase</keyword>
<dbReference type="InterPro" id="IPR012349">
    <property type="entry name" value="Split_barrel_FMN-bd"/>
</dbReference>
<accession>A0ABM6RU36</accession>
<dbReference type="SUPFAM" id="SSF50475">
    <property type="entry name" value="FMN-binding split barrel"/>
    <property type="match status" value="1"/>
</dbReference>
<evidence type="ECO:0000313" key="3">
    <source>
        <dbReference type="EMBL" id="AUW94807.1"/>
    </source>
</evidence>
<keyword evidence="4" id="KW-1185">Reference proteome</keyword>
<name>A0ABM6RU36_9FIRM</name>
<dbReference type="Gene3D" id="2.30.110.10">
    <property type="entry name" value="Electron Transport, Fmn-binding Protein, Chain A"/>
    <property type="match status" value="1"/>
</dbReference>